<dbReference type="Gene3D" id="3.40.50.2000">
    <property type="entry name" value="Glycogen Phosphorylase B"/>
    <property type="match status" value="2"/>
</dbReference>
<comment type="caution">
    <text evidence="3">The sequence shown here is derived from an EMBL/GenBank/DDBJ whole genome shotgun (WGS) entry which is preliminary data.</text>
</comment>
<organism evidence="3 4">
    <name type="scientific">Mesobacillus selenatarsenatis</name>
    <dbReference type="NCBI Taxonomy" id="388741"/>
    <lineage>
        <taxon>Bacteria</taxon>
        <taxon>Bacillati</taxon>
        <taxon>Bacillota</taxon>
        <taxon>Bacilli</taxon>
        <taxon>Bacillales</taxon>
        <taxon>Bacillaceae</taxon>
        <taxon>Mesobacillus</taxon>
    </lineage>
</organism>
<evidence type="ECO:0000313" key="4">
    <source>
        <dbReference type="Proteomes" id="UP000587942"/>
    </source>
</evidence>
<dbReference type="AlphaFoldDB" id="A0A846TS70"/>
<gene>
    <name evidence="3" type="ORF">GWK17_04335</name>
</gene>
<dbReference type="RefSeq" id="WP_167831193.1">
    <property type="nucleotide sequence ID" value="NZ_JAAVUM010000002.1"/>
</dbReference>
<dbReference type="Pfam" id="PF00534">
    <property type="entry name" value="Glycos_transf_1"/>
    <property type="match status" value="1"/>
</dbReference>
<evidence type="ECO:0000259" key="1">
    <source>
        <dbReference type="Pfam" id="PF00534"/>
    </source>
</evidence>
<evidence type="ECO:0000313" key="3">
    <source>
        <dbReference type="EMBL" id="NKE04706.1"/>
    </source>
</evidence>
<evidence type="ECO:0000259" key="2">
    <source>
        <dbReference type="Pfam" id="PF13439"/>
    </source>
</evidence>
<keyword evidence="3" id="KW-0808">Transferase</keyword>
<dbReference type="EMBL" id="JAAVUM010000002">
    <property type="protein sequence ID" value="NKE04706.1"/>
    <property type="molecule type" value="Genomic_DNA"/>
</dbReference>
<name>A0A846TS70_9BACI</name>
<dbReference type="InterPro" id="IPR001296">
    <property type="entry name" value="Glyco_trans_1"/>
</dbReference>
<dbReference type="GO" id="GO:0016757">
    <property type="term" value="F:glycosyltransferase activity"/>
    <property type="evidence" value="ECO:0007669"/>
    <property type="project" value="InterPro"/>
</dbReference>
<proteinExistence type="predicted"/>
<dbReference type="PANTHER" id="PTHR45947:SF3">
    <property type="entry name" value="SULFOQUINOVOSYL TRANSFERASE SQD2"/>
    <property type="match status" value="1"/>
</dbReference>
<feature type="domain" description="Glycosyltransferase subfamily 4-like N-terminal" evidence="2">
    <location>
        <begin position="15"/>
        <end position="172"/>
    </location>
</feature>
<dbReference type="SUPFAM" id="SSF53756">
    <property type="entry name" value="UDP-Glycosyltransferase/glycogen phosphorylase"/>
    <property type="match status" value="1"/>
</dbReference>
<dbReference type="CDD" id="cd03801">
    <property type="entry name" value="GT4_PimA-like"/>
    <property type="match status" value="1"/>
</dbReference>
<reference evidence="3 4" key="1">
    <citation type="submission" date="2020-03" db="EMBL/GenBank/DDBJ databases">
        <authorList>
            <person name="Sun Q."/>
        </authorList>
    </citation>
    <scope>NUCLEOTIDE SEQUENCE [LARGE SCALE GENOMIC DNA]</scope>
    <source>
        <strain evidence="3 4">KACC 21451</strain>
    </source>
</reference>
<sequence>MKICVIGPVNTSRYYGGVSTFTESLADGLNNVGANCKIVTDFTEKKTTSNGTDIVDVFNKPTRKNSKLPRELYKVVVKEKPDYILTSLEYGLINKSIKNSSSNIKTIHYLHGFMSGLNLKKNNGLIKGNLIKYVTKYICLNSDYVISNSSLTASMNYETIGIPSNAVINLGISYDFIKQLDLEKERVQKKKSKLLYVGRLVKSKNVDKLINAINNYKNNVTLDIIGDGPELESLKRLSQNNPNIIFHGKKETEEVVQFYKEAEIFISLNPNESFGITYLEALAAGCKLITPYTGGQLDKVLNYPDRLRMVNPLDEWQISNAVSELLDCSTESLTLDHIVNSFSFDNTAIKLNKFINSIK</sequence>
<accession>A0A846TS70</accession>
<dbReference type="Proteomes" id="UP000587942">
    <property type="component" value="Unassembled WGS sequence"/>
</dbReference>
<dbReference type="Pfam" id="PF13439">
    <property type="entry name" value="Glyco_transf_4"/>
    <property type="match status" value="1"/>
</dbReference>
<dbReference type="InterPro" id="IPR028098">
    <property type="entry name" value="Glyco_trans_4-like_N"/>
</dbReference>
<dbReference type="InterPro" id="IPR050194">
    <property type="entry name" value="Glycosyltransferase_grp1"/>
</dbReference>
<dbReference type="PANTHER" id="PTHR45947">
    <property type="entry name" value="SULFOQUINOVOSYL TRANSFERASE SQD2"/>
    <property type="match status" value="1"/>
</dbReference>
<feature type="domain" description="Glycosyl transferase family 1" evidence="1">
    <location>
        <begin position="182"/>
        <end position="329"/>
    </location>
</feature>
<protein>
    <submittedName>
        <fullName evidence="3">Glycosyltransferase family 4 protein</fullName>
    </submittedName>
</protein>